<proteinExistence type="predicted"/>
<dbReference type="InterPro" id="IPR008271">
    <property type="entry name" value="Ser/Thr_kinase_AS"/>
</dbReference>
<organism evidence="2 3">
    <name type="scientific">SAR86 cluster bacterium</name>
    <dbReference type="NCBI Taxonomy" id="2030880"/>
    <lineage>
        <taxon>Bacteria</taxon>
        <taxon>Pseudomonadati</taxon>
        <taxon>Pseudomonadota</taxon>
        <taxon>Gammaproteobacteria</taxon>
        <taxon>SAR86 cluster</taxon>
    </lineage>
</organism>
<feature type="domain" description="Protein kinase" evidence="1">
    <location>
        <begin position="286"/>
        <end position="481"/>
    </location>
</feature>
<dbReference type="AlphaFoldDB" id="A0A2A4WXB5"/>
<dbReference type="EMBL" id="NVUL01000083">
    <property type="protein sequence ID" value="PCI75092.1"/>
    <property type="molecule type" value="Genomic_DNA"/>
</dbReference>
<evidence type="ECO:0000259" key="1">
    <source>
        <dbReference type="PROSITE" id="PS50011"/>
    </source>
</evidence>
<dbReference type="GO" id="GO:0004672">
    <property type="term" value="F:protein kinase activity"/>
    <property type="evidence" value="ECO:0007669"/>
    <property type="project" value="InterPro"/>
</dbReference>
<protein>
    <recommendedName>
        <fullName evidence="1">Protein kinase domain-containing protein</fullName>
    </recommendedName>
</protein>
<dbReference type="GO" id="GO:0005524">
    <property type="term" value="F:ATP binding"/>
    <property type="evidence" value="ECO:0007669"/>
    <property type="project" value="InterPro"/>
</dbReference>
<dbReference type="PROSITE" id="PS50011">
    <property type="entry name" value="PROTEIN_KINASE_DOM"/>
    <property type="match status" value="1"/>
</dbReference>
<dbReference type="Proteomes" id="UP000218767">
    <property type="component" value="Unassembled WGS sequence"/>
</dbReference>
<dbReference type="InterPro" id="IPR000719">
    <property type="entry name" value="Prot_kinase_dom"/>
</dbReference>
<dbReference type="Pfam" id="PF06293">
    <property type="entry name" value="Kdo"/>
    <property type="match status" value="1"/>
</dbReference>
<dbReference type="Gene3D" id="1.10.510.10">
    <property type="entry name" value="Transferase(Phosphotransferase) domain 1"/>
    <property type="match status" value="1"/>
</dbReference>
<dbReference type="PROSITE" id="PS00108">
    <property type="entry name" value="PROTEIN_KINASE_ST"/>
    <property type="match status" value="1"/>
</dbReference>
<dbReference type="SUPFAM" id="SSF56112">
    <property type="entry name" value="Protein kinase-like (PK-like)"/>
    <property type="match status" value="2"/>
</dbReference>
<sequence length="481" mass="55247">MTSFSSADLISMGRHIPTPFGISVETKQGTVELKIDSLLRTVPGKRLVALSTWQNRVVIVKIFISSNRWKRGMLKDIAGINRLKQGRIPSPNLLLQTTTSDKKAGVLIIEYLRQGASLATLFDEAKSEESKAEILEMGVKAVADCHQAGLWQNDSHLDNFMLCAGIVYVLDGADIKSKGSVLDINTRLKNLAMFLAQFPVSQDKHWRDLFDQYSQQAPGLTIDDAGDFAGKIIKARRKRLNAYERKLTRSTTANRCEQGTNFFYIYDRSIHSPELDRFIADPDSFIIEQQLLKDGNSSTVAMVKINERNYVLKRYNIKGFWHGISRAFRPSRAHHSWRNASVLEMLGVATAHPYLYLEERVFWLFRKRAYFLCEYIEGHDLGTAWEKQELEISENEIVALFRDLFKLMADYRISHGDMKATNFLLQDKELYVLDLDAMVRNRSKENFTEKFSKDLERFRKNWVGTSMEPEVETLLEEAAKY</sequence>
<accession>A0A2A4WXB5</accession>
<dbReference type="InterPro" id="IPR011009">
    <property type="entry name" value="Kinase-like_dom_sf"/>
</dbReference>
<gene>
    <name evidence="2" type="ORF">COB20_13705</name>
</gene>
<name>A0A2A4WXB5_9GAMM</name>
<evidence type="ECO:0000313" key="2">
    <source>
        <dbReference type="EMBL" id="PCI75092.1"/>
    </source>
</evidence>
<reference evidence="3" key="1">
    <citation type="submission" date="2017-08" db="EMBL/GenBank/DDBJ databases">
        <title>A dynamic microbial community with high functional redundancy inhabits the cold, oxic subseafloor aquifer.</title>
        <authorList>
            <person name="Tully B.J."/>
            <person name="Wheat C.G."/>
            <person name="Glazer B.T."/>
            <person name="Huber J.A."/>
        </authorList>
    </citation>
    <scope>NUCLEOTIDE SEQUENCE [LARGE SCALE GENOMIC DNA]</scope>
</reference>
<comment type="caution">
    <text evidence="2">The sequence shown here is derived from an EMBL/GenBank/DDBJ whole genome shotgun (WGS) entry which is preliminary data.</text>
</comment>
<evidence type="ECO:0000313" key="3">
    <source>
        <dbReference type="Proteomes" id="UP000218767"/>
    </source>
</evidence>